<dbReference type="Proteomes" id="UP000494249">
    <property type="component" value="Unassembled WGS sequence"/>
</dbReference>
<feature type="compositionally biased region" description="Low complexity" evidence="1">
    <location>
        <begin position="177"/>
        <end position="192"/>
    </location>
</feature>
<accession>A0A6J5CBM4</accession>
<feature type="signal peptide" evidence="2">
    <location>
        <begin position="1"/>
        <end position="22"/>
    </location>
</feature>
<keyword evidence="2" id="KW-0732">Signal</keyword>
<feature type="chain" id="PRO_5026802908" description="Type IV conjugative transfer system protein TraV" evidence="2">
    <location>
        <begin position="23"/>
        <end position="192"/>
    </location>
</feature>
<evidence type="ECO:0000256" key="2">
    <source>
        <dbReference type="SAM" id="SignalP"/>
    </source>
</evidence>
<dbReference type="EMBL" id="CADIKB010000043">
    <property type="protein sequence ID" value="CAB3731960.1"/>
    <property type="molecule type" value="Genomic_DNA"/>
</dbReference>
<reference evidence="3 4" key="1">
    <citation type="submission" date="2020-04" db="EMBL/GenBank/DDBJ databases">
        <authorList>
            <person name="De Canck E."/>
        </authorList>
    </citation>
    <scope>NUCLEOTIDE SEQUENCE [LARGE SCALE GENOMIC DNA]</scope>
    <source>
        <strain evidence="3 4">LMG 22037</strain>
    </source>
</reference>
<dbReference type="InterPro" id="IPR014118">
    <property type="entry name" value="T4SS_TraV"/>
</dbReference>
<dbReference type="RefSeq" id="WP_175145415.1">
    <property type="nucleotide sequence ID" value="NZ_CADFGL010000041.1"/>
</dbReference>
<feature type="region of interest" description="Disordered" evidence="1">
    <location>
        <begin position="157"/>
        <end position="192"/>
    </location>
</feature>
<dbReference type="Pfam" id="PF09676">
    <property type="entry name" value="TraV"/>
    <property type="match status" value="1"/>
</dbReference>
<protein>
    <recommendedName>
        <fullName evidence="5">Type IV conjugative transfer system protein TraV</fullName>
    </recommendedName>
</protein>
<sequence length="192" mass="20213">MRIQSILMTFFGSALLTGCASMFGIGTSSPACPGGQGVGCVSARQAYAMSNNSAAVEAAEAAGSGQGNRRSSLDPEPVSAIQVSLPEPIQQPMPVMEPAKIMRLWINTWQDDRNQLHFPSIVFAEVTPRRWSMGNNAAISEARVLTPYRIEANAKSNASLVTSGPGGGRPTPARVAPSTPQSSPLPTQDTSR</sequence>
<dbReference type="PROSITE" id="PS51257">
    <property type="entry name" value="PROKAR_LIPOPROTEIN"/>
    <property type="match status" value="1"/>
</dbReference>
<evidence type="ECO:0000313" key="4">
    <source>
        <dbReference type="Proteomes" id="UP000494249"/>
    </source>
</evidence>
<name>A0A6J5CBM4_9BURK</name>
<proteinExistence type="predicted"/>
<organism evidence="3 4">
    <name type="scientific">Paraburkholderia phenoliruptrix</name>
    <dbReference type="NCBI Taxonomy" id="252970"/>
    <lineage>
        <taxon>Bacteria</taxon>
        <taxon>Pseudomonadati</taxon>
        <taxon>Pseudomonadota</taxon>
        <taxon>Betaproteobacteria</taxon>
        <taxon>Burkholderiales</taxon>
        <taxon>Burkholderiaceae</taxon>
        <taxon>Paraburkholderia</taxon>
    </lineage>
</organism>
<evidence type="ECO:0000313" key="3">
    <source>
        <dbReference type="EMBL" id="CAB3731960.1"/>
    </source>
</evidence>
<dbReference type="AlphaFoldDB" id="A0A6J5CBM4"/>
<evidence type="ECO:0000256" key="1">
    <source>
        <dbReference type="SAM" id="MobiDB-lite"/>
    </source>
</evidence>
<evidence type="ECO:0008006" key="5">
    <source>
        <dbReference type="Google" id="ProtNLM"/>
    </source>
</evidence>
<gene>
    <name evidence="3" type="ORF">LMG22037_05658</name>
</gene>